<feature type="region of interest" description="Disordered" evidence="1">
    <location>
        <begin position="77"/>
        <end position="96"/>
    </location>
</feature>
<dbReference type="RefSeq" id="XP_004354294.1">
    <property type="nucleotide sequence ID" value="XM_004354242.1"/>
</dbReference>
<feature type="compositionally biased region" description="Basic and acidic residues" evidence="1">
    <location>
        <begin position="682"/>
        <end position="693"/>
    </location>
</feature>
<feature type="compositionally biased region" description="Acidic residues" evidence="1">
    <location>
        <begin position="483"/>
        <end position="492"/>
    </location>
</feature>
<feature type="compositionally biased region" description="Acidic residues" evidence="1">
    <location>
        <begin position="139"/>
        <end position="167"/>
    </location>
</feature>
<evidence type="ECO:0000256" key="1">
    <source>
        <dbReference type="SAM" id="MobiDB-lite"/>
    </source>
</evidence>
<name>F4QA33_CACFS</name>
<proteinExistence type="predicted"/>
<feature type="compositionally biased region" description="Acidic residues" evidence="1">
    <location>
        <begin position="661"/>
        <end position="681"/>
    </location>
</feature>
<protein>
    <submittedName>
        <fullName evidence="2">Uncharacterized protein</fullName>
    </submittedName>
</protein>
<feature type="compositionally biased region" description="Low complexity" evidence="1">
    <location>
        <begin position="707"/>
        <end position="718"/>
    </location>
</feature>
<dbReference type="Proteomes" id="UP000007797">
    <property type="component" value="Unassembled WGS sequence"/>
</dbReference>
<keyword evidence="3" id="KW-1185">Reference proteome</keyword>
<dbReference type="PANTHER" id="PTHR35711">
    <property type="entry name" value="EXPRESSED PROTEIN"/>
    <property type="match status" value="1"/>
</dbReference>
<dbReference type="KEGG" id="dfa:DFA_10394"/>
<feature type="compositionally biased region" description="Low complexity" evidence="1">
    <location>
        <begin position="168"/>
        <end position="183"/>
    </location>
</feature>
<feature type="region of interest" description="Disordered" evidence="1">
    <location>
        <begin position="323"/>
        <end position="348"/>
    </location>
</feature>
<evidence type="ECO:0000313" key="3">
    <source>
        <dbReference type="Proteomes" id="UP000007797"/>
    </source>
</evidence>
<feature type="compositionally biased region" description="Low complexity" evidence="1">
    <location>
        <begin position="738"/>
        <end position="760"/>
    </location>
</feature>
<dbReference type="AlphaFoldDB" id="F4QA33"/>
<feature type="region of interest" description="Disordered" evidence="1">
    <location>
        <begin position="114"/>
        <end position="188"/>
    </location>
</feature>
<dbReference type="OMA" id="SENICEC"/>
<dbReference type="EMBL" id="GL883026">
    <property type="protein sequence ID" value="EGG15552.1"/>
    <property type="molecule type" value="Genomic_DNA"/>
</dbReference>
<feature type="region of interest" description="Disordered" evidence="1">
    <location>
        <begin position="1"/>
        <end position="35"/>
    </location>
</feature>
<feature type="region of interest" description="Disordered" evidence="1">
    <location>
        <begin position="482"/>
        <end position="501"/>
    </location>
</feature>
<sequence>MKKKVNKSNNKSNNKKIKKDKNNVDNNEEDIEDRYEVDENINNEVSSSECSNQSFYSRLLNRYSFIDQPLLFDTIVNKSQQPQQQKRTRQSNNNERIIIQDIVKQFHRRHQNTIKKHNEGIRLPRHHNHLDRRNRQEDSNIEDDSDYDDDYYFDEYDETSDTFDTDYDSNTIDSDFDDSSSTSNHHHQPLISQNNQFMLEFGNFGQIDNNNNNHLLELESMERKIKRDLKRKRKEPQTILKSTRMVYGLLNTCPTFQLVKEKDKGEENEEKEDEEMNIEPPILLLTSSSCPVIPPLNINQPTSTTTSTTTTNSIIPKIKQSWNISQQPQPQQQQSQQQQSHTQDNQNNNNLIITNIKHDKDKYKEQMVEMRAMHSTLRRVVLDLASKNQIEILQDPCSLWAHFTSLPEFKVFGGCTAKNNIKTGLYLTEVLITLMNQPEDLEEQQQLEEEQIEMEEFLNQDEWNIDDRQEFGNDDKTIKTQLEEEDEEDDDKEGSGGWDLNQSKLVPLKEWKKEERKSEEQLEDERMGCLDAMKSGDQTIPPIFNSSGMIDLFSNTLDSVPTHESLGMIVRDLKDYLRPIIADLVSTDHSQLITRQRVVWSIQTTNSNPITNNTTNSDWYPTKQYFNLFKQTEEKPHPFIDFYQLAKEKEKLLHFQNNEELEMDNDFEEENSSIDSSDDDEPTKPKPKQETKPNRNYKAPPPPLPPSSSESSPSNELPPIFPPPPSKPTGHSRILLHNNYSKYTKQQQQNNNNNNKTKME</sequence>
<dbReference type="GeneID" id="14867785"/>
<feature type="region of interest" description="Disordered" evidence="1">
    <location>
        <begin position="661"/>
        <end position="760"/>
    </location>
</feature>
<feature type="compositionally biased region" description="Acidic residues" evidence="1">
    <location>
        <begin position="26"/>
        <end position="35"/>
    </location>
</feature>
<accession>F4QA33</accession>
<evidence type="ECO:0000313" key="2">
    <source>
        <dbReference type="EMBL" id="EGG15552.1"/>
    </source>
</evidence>
<reference evidence="3" key="1">
    <citation type="journal article" date="2011" name="Genome Res.">
        <title>Phylogeny-wide analysis of social amoeba genomes highlights ancient origins for complex intercellular communication.</title>
        <authorList>
            <person name="Heidel A.J."/>
            <person name="Lawal H.M."/>
            <person name="Felder M."/>
            <person name="Schilde C."/>
            <person name="Helps N.R."/>
            <person name="Tunggal B."/>
            <person name="Rivero F."/>
            <person name="John U."/>
            <person name="Schleicher M."/>
            <person name="Eichinger L."/>
            <person name="Platzer M."/>
            <person name="Noegel A.A."/>
            <person name="Schaap P."/>
            <person name="Gloeckner G."/>
        </authorList>
    </citation>
    <scope>NUCLEOTIDE SEQUENCE [LARGE SCALE GENOMIC DNA]</scope>
    <source>
        <strain evidence="3">SH3</strain>
    </source>
</reference>
<organism evidence="2 3">
    <name type="scientific">Cavenderia fasciculata</name>
    <name type="common">Slime mold</name>
    <name type="synonym">Dictyostelium fasciculatum</name>
    <dbReference type="NCBI Taxonomy" id="261658"/>
    <lineage>
        <taxon>Eukaryota</taxon>
        <taxon>Amoebozoa</taxon>
        <taxon>Evosea</taxon>
        <taxon>Eumycetozoa</taxon>
        <taxon>Dictyostelia</taxon>
        <taxon>Acytosteliales</taxon>
        <taxon>Cavenderiaceae</taxon>
        <taxon>Cavenderia</taxon>
    </lineage>
</organism>
<gene>
    <name evidence="2" type="ORF">DFA_10394</name>
</gene>
<dbReference type="PANTHER" id="PTHR35711:SF1">
    <property type="entry name" value="ECTODERMAL, ISOFORM F"/>
    <property type="match status" value="1"/>
</dbReference>